<dbReference type="InterPro" id="IPR029044">
    <property type="entry name" value="Nucleotide-diphossugar_trans"/>
</dbReference>
<keyword evidence="3" id="KW-0808">Transferase</keyword>
<keyword evidence="4" id="KW-1185">Reference proteome</keyword>
<accession>A0A2S7T4L8</accession>
<dbReference type="Pfam" id="PF00535">
    <property type="entry name" value="Glycos_transf_2"/>
    <property type="match status" value="1"/>
</dbReference>
<dbReference type="PANTHER" id="PTHR43685:SF3">
    <property type="entry name" value="SLR2126 PROTEIN"/>
    <property type="match status" value="1"/>
</dbReference>
<keyword evidence="1" id="KW-1133">Transmembrane helix</keyword>
<dbReference type="RefSeq" id="WP_105000511.1">
    <property type="nucleotide sequence ID" value="NZ_MQVX01000001.1"/>
</dbReference>
<feature type="transmembrane region" description="Helical" evidence="1">
    <location>
        <begin position="241"/>
        <end position="261"/>
    </location>
</feature>
<dbReference type="EMBL" id="MQVX01000001">
    <property type="protein sequence ID" value="PQJ14870.1"/>
    <property type="molecule type" value="Genomic_DNA"/>
</dbReference>
<keyword evidence="1" id="KW-0812">Transmembrane</keyword>
<protein>
    <submittedName>
        <fullName evidence="3">Glycosyl transferase family 2</fullName>
    </submittedName>
</protein>
<dbReference type="Proteomes" id="UP000239366">
    <property type="component" value="Unassembled WGS sequence"/>
</dbReference>
<gene>
    <name evidence="3" type="ORF">BST99_03175</name>
</gene>
<dbReference type="SUPFAM" id="SSF53448">
    <property type="entry name" value="Nucleotide-diphospho-sugar transferases"/>
    <property type="match status" value="1"/>
</dbReference>
<reference evidence="4" key="1">
    <citation type="submission" date="2016-11" db="EMBL/GenBank/DDBJ databases">
        <title>Trade-off between light-utilization and light-protection in marine flavobacteria.</title>
        <authorList>
            <person name="Kumagai Y."/>
            <person name="Yoshizawa S."/>
            <person name="Kogure K."/>
        </authorList>
    </citation>
    <scope>NUCLEOTIDE SEQUENCE [LARGE SCALE GENOMIC DNA]</scope>
    <source>
        <strain evidence="4">SG-18</strain>
    </source>
</reference>
<evidence type="ECO:0000256" key="1">
    <source>
        <dbReference type="SAM" id="Phobius"/>
    </source>
</evidence>
<dbReference type="AlphaFoldDB" id="A0A2S7T4L8"/>
<organism evidence="3 4">
    <name type="scientific">Aureicoccus marinus</name>
    <dbReference type="NCBI Taxonomy" id="754435"/>
    <lineage>
        <taxon>Bacteria</taxon>
        <taxon>Pseudomonadati</taxon>
        <taxon>Bacteroidota</taxon>
        <taxon>Flavobacteriia</taxon>
        <taxon>Flavobacteriales</taxon>
        <taxon>Flavobacteriaceae</taxon>
        <taxon>Aureicoccus</taxon>
    </lineage>
</organism>
<keyword evidence="1" id="KW-0472">Membrane</keyword>
<comment type="caution">
    <text evidence="3">The sequence shown here is derived from an EMBL/GenBank/DDBJ whole genome shotgun (WGS) entry which is preliminary data.</text>
</comment>
<evidence type="ECO:0000259" key="2">
    <source>
        <dbReference type="Pfam" id="PF00535"/>
    </source>
</evidence>
<name>A0A2S7T4L8_9FLAO</name>
<dbReference type="Gene3D" id="3.90.550.10">
    <property type="entry name" value="Spore Coat Polysaccharide Biosynthesis Protein SpsA, Chain A"/>
    <property type="match status" value="1"/>
</dbReference>
<dbReference type="OrthoDB" id="9813550at2"/>
<dbReference type="PANTHER" id="PTHR43685">
    <property type="entry name" value="GLYCOSYLTRANSFERASE"/>
    <property type="match status" value="1"/>
</dbReference>
<feature type="transmembrane region" description="Helical" evidence="1">
    <location>
        <begin position="291"/>
        <end position="311"/>
    </location>
</feature>
<proteinExistence type="predicted"/>
<dbReference type="GO" id="GO:0016740">
    <property type="term" value="F:transferase activity"/>
    <property type="evidence" value="ECO:0007669"/>
    <property type="project" value="UniProtKB-KW"/>
</dbReference>
<feature type="domain" description="Glycosyltransferase 2-like" evidence="2">
    <location>
        <begin position="7"/>
        <end position="135"/>
    </location>
</feature>
<evidence type="ECO:0000313" key="3">
    <source>
        <dbReference type="EMBL" id="PQJ14870.1"/>
    </source>
</evidence>
<evidence type="ECO:0000313" key="4">
    <source>
        <dbReference type="Proteomes" id="UP000239366"/>
    </source>
</evidence>
<dbReference type="InterPro" id="IPR050834">
    <property type="entry name" value="Glycosyltransf_2"/>
</dbReference>
<dbReference type="InterPro" id="IPR001173">
    <property type="entry name" value="Glyco_trans_2-like"/>
</dbReference>
<sequence>MSARRYSIVIPVYNRPEELLELLKSLEVQESPPWFEVVVIEDGSTKDARQIAESFQSKFPVQYHFKENTGPGDSRNFGMSKAEGDYFIILDSDCILPPKYLKEIERELTADYCPLFGGPDRARKDFNSWQKAVSYSMTSPLSTGGIRGRKKSVGRFQPRSFNMGISAELFRESGGFGDLHPGEDPDLSLRIFKEGHQSRLFPEAYVYHKRRIDTKGFLKQVYLFGLARPLLSQWHPSSAKLVFWLPSMYLLGGVTAMILVLLGFYGPLYLVIGYGLAVFVHALATTSSLKIALQSVYAVNAQLIGYGWGFLKSKFLLTFRKESPERLLPELFRFKKREGAK</sequence>